<dbReference type="AlphaFoldDB" id="A0A437J3P3"/>
<feature type="region of interest" description="Disordered" evidence="3">
    <location>
        <begin position="1"/>
        <end position="26"/>
    </location>
</feature>
<accession>A0A437J3P3</accession>
<dbReference type="Proteomes" id="UP000282977">
    <property type="component" value="Unassembled WGS sequence"/>
</dbReference>
<dbReference type="SUPFAM" id="SSF51735">
    <property type="entry name" value="NAD(P)-binding Rossmann-fold domains"/>
    <property type="match status" value="1"/>
</dbReference>
<feature type="domain" description="NAD-dependent epimerase/dehydratase" evidence="4">
    <location>
        <begin position="37"/>
        <end position="232"/>
    </location>
</feature>
<keyword evidence="1" id="KW-0521">NADP</keyword>
<keyword evidence="2" id="KW-0119">Carbohydrate metabolism</keyword>
<organism evidence="5 6">
    <name type="scientific">Sphingobium algorifonticola</name>
    <dbReference type="NCBI Taxonomy" id="2008318"/>
    <lineage>
        <taxon>Bacteria</taxon>
        <taxon>Pseudomonadati</taxon>
        <taxon>Pseudomonadota</taxon>
        <taxon>Alphaproteobacteria</taxon>
        <taxon>Sphingomonadales</taxon>
        <taxon>Sphingomonadaceae</taxon>
        <taxon>Sphingobium</taxon>
    </lineage>
</organism>
<evidence type="ECO:0000313" key="6">
    <source>
        <dbReference type="Proteomes" id="UP000282977"/>
    </source>
</evidence>
<evidence type="ECO:0000256" key="3">
    <source>
        <dbReference type="SAM" id="MobiDB-lite"/>
    </source>
</evidence>
<dbReference type="OrthoDB" id="9801056at2"/>
<evidence type="ECO:0000256" key="2">
    <source>
        <dbReference type="ARBA" id="ARBA00023277"/>
    </source>
</evidence>
<dbReference type="PANTHER" id="PTHR43103:SF3">
    <property type="entry name" value="ADP-L-GLYCERO-D-MANNO-HEPTOSE-6-EPIMERASE"/>
    <property type="match status" value="1"/>
</dbReference>
<feature type="compositionally biased region" description="Low complexity" evidence="3">
    <location>
        <begin position="1"/>
        <end position="11"/>
    </location>
</feature>
<sequence length="338" mass="35285">MLPRPAYSSPRRPAPSSPASRSLSMAAHRSPMAAEPILITGAGGFVGSALMRALAGTRRIIATDRAELDCADLPGITALQGEIDNPALVTAIAAEPLAAIIHLATIPGGAAETDPALAARINVAAPMALIDAVTAYGNVPRLIFASSIAVFGHPMPQWVDDDTQVRPLKLYGAHKAMMEEWIATLDRRGTVRGLSLRLPGILARPLAPSGMKSAFLGDLFHALKTRKPITLPVSADAYSWLLSRRALVEQLIIALDLATDPASTRLNLPALRVRMGDLVTEVARQTGADPMLATYAPDPAIEAAFGAQPPLATPAANALGLTHDGDIAALVANALADL</sequence>
<dbReference type="InterPro" id="IPR036291">
    <property type="entry name" value="NAD(P)-bd_dom_sf"/>
</dbReference>
<dbReference type="PANTHER" id="PTHR43103">
    <property type="entry name" value="NUCLEOSIDE-DIPHOSPHATE-SUGAR EPIMERASE"/>
    <property type="match status" value="1"/>
</dbReference>
<evidence type="ECO:0000256" key="1">
    <source>
        <dbReference type="ARBA" id="ARBA00022857"/>
    </source>
</evidence>
<protein>
    <submittedName>
        <fullName evidence="5">NAD-dependent epimerase/dehydratase family protein</fullName>
    </submittedName>
</protein>
<comment type="caution">
    <text evidence="5">The sequence shown here is derived from an EMBL/GenBank/DDBJ whole genome shotgun (WGS) entry which is preliminary data.</text>
</comment>
<evidence type="ECO:0000313" key="5">
    <source>
        <dbReference type="EMBL" id="RVT39141.1"/>
    </source>
</evidence>
<gene>
    <name evidence="5" type="ORF">ENE74_16340</name>
</gene>
<keyword evidence="6" id="KW-1185">Reference proteome</keyword>
<dbReference type="EMBL" id="RZUL01000010">
    <property type="protein sequence ID" value="RVT39141.1"/>
    <property type="molecule type" value="Genomic_DNA"/>
</dbReference>
<proteinExistence type="predicted"/>
<feature type="compositionally biased region" description="Low complexity" evidence="3">
    <location>
        <begin position="17"/>
        <end position="26"/>
    </location>
</feature>
<evidence type="ECO:0000259" key="4">
    <source>
        <dbReference type="Pfam" id="PF01370"/>
    </source>
</evidence>
<dbReference type="Gene3D" id="3.40.50.720">
    <property type="entry name" value="NAD(P)-binding Rossmann-like Domain"/>
    <property type="match status" value="1"/>
</dbReference>
<name>A0A437J3P3_9SPHN</name>
<dbReference type="Pfam" id="PF01370">
    <property type="entry name" value="Epimerase"/>
    <property type="match status" value="1"/>
</dbReference>
<dbReference type="InterPro" id="IPR001509">
    <property type="entry name" value="Epimerase_deHydtase"/>
</dbReference>
<reference evidence="5 6" key="1">
    <citation type="submission" date="2019-01" db="EMBL/GenBank/DDBJ databases">
        <authorList>
            <person name="Chen W.-M."/>
        </authorList>
    </citation>
    <scope>NUCLEOTIDE SEQUENCE [LARGE SCALE GENOMIC DNA]</scope>
    <source>
        <strain evidence="5 6">TLA-22</strain>
    </source>
</reference>
<dbReference type="Gene3D" id="3.90.25.10">
    <property type="entry name" value="UDP-galactose 4-epimerase, domain 1"/>
    <property type="match status" value="1"/>
</dbReference>